<dbReference type="EMBL" id="BQNB010014189">
    <property type="protein sequence ID" value="GJT25115.1"/>
    <property type="molecule type" value="Genomic_DNA"/>
</dbReference>
<reference evidence="1" key="1">
    <citation type="journal article" date="2022" name="Int. J. Mol. Sci.">
        <title>Draft Genome of Tanacetum Coccineum: Genomic Comparison of Closely Related Tanacetum-Family Plants.</title>
        <authorList>
            <person name="Yamashiro T."/>
            <person name="Shiraishi A."/>
            <person name="Nakayama K."/>
            <person name="Satake H."/>
        </authorList>
    </citation>
    <scope>NUCLEOTIDE SEQUENCE</scope>
</reference>
<organism evidence="1 2">
    <name type="scientific">Tanacetum coccineum</name>
    <dbReference type="NCBI Taxonomy" id="301880"/>
    <lineage>
        <taxon>Eukaryota</taxon>
        <taxon>Viridiplantae</taxon>
        <taxon>Streptophyta</taxon>
        <taxon>Embryophyta</taxon>
        <taxon>Tracheophyta</taxon>
        <taxon>Spermatophyta</taxon>
        <taxon>Magnoliopsida</taxon>
        <taxon>eudicotyledons</taxon>
        <taxon>Gunneridae</taxon>
        <taxon>Pentapetalae</taxon>
        <taxon>asterids</taxon>
        <taxon>campanulids</taxon>
        <taxon>Asterales</taxon>
        <taxon>Asteraceae</taxon>
        <taxon>Asteroideae</taxon>
        <taxon>Anthemideae</taxon>
        <taxon>Anthemidinae</taxon>
        <taxon>Tanacetum</taxon>
    </lineage>
</organism>
<accession>A0ABQ5CDV6</accession>
<protein>
    <submittedName>
        <fullName evidence="1">Uncharacterized protein</fullName>
    </submittedName>
</protein>
<name>A0ABQ5CDV6_9ASTR</name>
<comment type="caution">
    <text evidence="1">The sequence shown here is derived from an EMBL/GenBank/DDBJ whole genome shotgun (WGS) entry which is preliminary data.</text>
</comment>
<sequence length="38" mass="4219">MLAENVKAAWKAEYKNTFMTSSACLMLGECSPALQRHS</sequence>
<evidence type="ECO:0000313" key="1">
    <source>
        <dbReference type="EMBL" id="GJT25115.1"/>
    </source>
</evidence>
<gene>
    <name evidence="1" type="ORF">Tco_0895052</name>
</gene>
<proteinExistence type="predicted"/>
<feature type="non-terminal residue" evidence="1">
    <location>
        <position position="38"/>
    </location>
</feature>
<reference evidence="1" key="2">
    <citation type="submission" date="2022-01" db="EMBL/GenBank/DDBJ databases">
        <authorList>
            <person name="Yamashiro T."/>
            <person name="Shiraishi A."/>
            <person name="Satake H."/>
            <person name="Nakayama K."/>
        </authorList>
    </citation>
    <scope>NUCLEOTIDE SEQUENCE</scope>
</reference>
<keyword evidence="2" id="KW-1185">Reference proteome</keyword>
<evidence type="ECO:0000313" key="2">
    <source>
        <dbReference type="Proteomes" id="UP001151760"/>
    </source>
</evidence>
<dbReference type="Proteomes" id="UP001151760">
    <property type="component" value="Unassembled WGS sequence"/>
</dbReference>